<evidence type="ECO:0000313" key="3">
    <source>
        <dbReference type="Proteomes" id="UP001500893"/>
    </source>
</evidence>
<accession>A0ABP6NAD0</accession>
<feature type="region of interest" description="Disordered" evidence="1">
    <location>
        <begin position="34"/>
        <end position="58"/>
    </location>
</feature>
<gene>
    <name evidence="2" type="ORF">GCM10010521_29470</name>
</gene>
<proteinExistence type="predicted"/>
<evidence type="ECO:0000256" key="1">
    <source>
        <dbReference type="SAM" id="MobiDB-lite"/>
    </source>
</evidence>
<dbReference type="EMBL" id="BAAAVM010000036">
    <property type="protein sequence ID" value="GAA3141085.1"/>
    <property type="molecule type" value="Genomic_DNA"/>
</dbReference>
<sequence length="83" mass="8734">MIVESVDSGDQIREARAGLYGKRVSRPELTAALPAHAISERKRSGPGRGTLSRGRNGAAYFTSTKSPAALTAGVVVVPAKEKR</sequence>
<keyword evidence="3" id="KW-1185">Reference proteome</keyword>
<evidence type="ECO:0000313" key="2">
    <source>
        <dbReference type="EMBL" id="GAA3141085.1"/>
    </source>
</evidence>
<organism evidence="2 3">
    <name type="scientific">Streptomyces rameus</name>
    <dbReference type="NCBI Taxonomy" id="68261"/>
    <lineage>
        <taxon>Bacteria</taxon>
        <taxon>Bacillati</taxon>
        <taxon>Actinomycetota</taxon>
        <taxon>Actinomycetes</taxon>
        <taxon>Kitasatosporales</taxon>
        <taxon>Streptomycetaceae</taxon>
        <taxon>Streptomyces</taxon>
    </lineage>
</organism>
<comment type="caution">
    <text evidence="2">The sequence shown here is derived from an EMBL/GenBank/DDBJ whole genome shotgun (WGS) entry which is preliminary data.</text>
</comment>
<protein>
    <submittedName>
        <fullName evidence="2">Uncharacterized protein</fullName>
    </submittedName>
</protein>
<name>A0ABP6NAD0_9ACTN</name>
<reference evidence="3" key="1">
    <citation type="journal article" date="2019" name="Int. J. Syst. Evol. Microbiol.">
        <title>The Global Catalogue of Microorganisms (GCM) 10K type strain sequencing project: providing services to taxonomists for standard genome sequencing and annotation.</title>
        <authorList>
            <consortium name="The Broad Institute Genomics Platform"/>
            <consortium name="The Broad Institute Genome Sequencing Center for Infectious Disease"/>
            <person name="Wu L."/>
            <person name="Ma J."/>
        </authorList>
    </citation>
    <scope>NUCLEOTIDE SEQUENCE [LARGE SCALE GENOMIC DNA]</scope>
    <source>
        <strain evidence="3">JCM 11574</strain>
    </source>
</reference>
<dbReference type="Proteomes" id="UP001500893">
    <property type="component" value="Unassembled WGS sequence"/>
</dbReference>